<keyword evidence="2" id="KW-0238">DNA-binding</keyword>
<dbReference type="InterPro" id="IPR018060">
    <property type="entry name" value="HTH_AraC"/>
</dbReference>
<protein>
    <submittedName>
        <fullName evidence="5">AraC family transcriptional regulator</fullName>
    </submittedName>
</protein>
<organism evidence="5 6">
    <name type="scientific">Pendulispora rubella</name>
    <dbReference type="NCBI Taxonomy" id="2741070"/>
    <lineage>
        <taxon>Bacteria</taxon>
        <taxon>Pseudomonadati</taxon>
        <taxon>Myxococcota</taxon>
        <taxon>Myxococcia</taxon>
        <taxon>Myxococcales</taxon>
        <taxon>Sorangiineae</taxon>
        <taxon>Pendulisporaceae</taxon>
        <taxon>Pendulispora</taxon>
    </lineage>
</organism>
<dbReference type="EMBL" id="CP089983">
    <property type="protein sequence ID" value="WXB01384.1"/>
    <property type="molecule type" value="Genomic_DNA"/>
</dbReference>
<evidence type="ECO:0000256" key="3">
    <source>
        <dbReference type="ARBA" id="ARBA00023163"/>
    </source>
</evidence>
<keyword evidence="3" id="KW-0804">Transcription</keyword>
<reference evidence="5" key="1">
    <citation type="submission" date="2021-12" db="EMBL/GenBank/DDBJ databases">
        <title>Discovery of the Pendulisporaceae a myxobacterial family with distinct sporulation behavior and unique specialized metabolism.</title>
        <authorList>
            <person name="Garcia R."/>
            <person name="Popoff A."/>
            <person name="Bader C.D."/>
            <person name="Loehr J."/>
            <person name="Walesch S."/>
            <person name="Walt C."/>
            <person name="Boldt J."/>
            <person name="Bunk B."/>
            <person name="Haeckl F.J.F.P.J."/>
            <person name="Gunesch A.P."/>
            <person name="Birkelbach J."/>
            <person name="Nuebel U."/>
            <person name="Pietschmann T."/>
            <person name="Bach T."/>
            <person name="Mueller R."/>
        </authorList>
    </citation>
    <scope>NUCLEOTIDE SEQUENCE</scope>
    <source>
        <strain evidence="5">MSr11367</strain>
    </source>
</reference>
<evidence type="ECO:0000256" key="2">
    <source>
        <dbReference type="ARBA" id="ARBA00023125"/>
    </source>
</evidence>
<evidence type="ECO:0000256" key="1">
    <source>
        <dbReference type="ARBA" id="ARBA00023015"/>
    </source>
</evidence>
<dbReference type="PANTHER" id="PTHR46796:SF2">
    <property type="entry name" value="TRANSCRIPTIONAL REGULATORY PROTEIN"/>
    <property type="match status" value="1"/>
</dbReference>
<keyword evidence="1" id="KW-0805">Transcription regulation</keyword>
<gene>
    <name evidence="5" type="ORF">LVJ94_31255</name>
</gene>
<feature type="domain" description="HTH araC/xylS-type" evidence="4">
    <location>
        <begin position="17"/>
        <end position="115"/>
    </location>
</feature>
<dbReference type="InterPro" id="IPR050204">
    <property type="entry name" value="AraC_XylS_family_regulators"/>
</dbReference>
<dbReference type="PANTHER" id="PTHR46796">
    <property type="entry name" value="HTH-TYPE TRANSCRIPTIONAL ACTIVATOR RHAS-RELATED"/>
    <property type="match status" value="1"/>
</dbReference>
<name>A0ABZ2KRS1_9BACT</name>
<accession>A0ABZ2KRS1</accession>
<proteinExistence type="predicted"/>
<dbReference type="InterPro" id="IPR009057">
    <property type="entry name" value="Homeodomain-like_sf"/>
</dbReference>
<dbReference type="InterPro" id="IPR018062">
    <property type="entry name" value="HTH_AraC-typ_CS"/>
</dbReference>
<sequence length="144" mass="16187">MGTERRLVRTDTFRALCRARELIQDAYGETLTLGQMAKCAGFSPYHFLREFNLAFGMTPRQYLTQVRIDRAKEMLARSGASVTDTCFEIGFSSVGSFSALFSKRTGRSPLQYHREIAPLVQVPAGLARVYIPYCFFSQLGGPLE</sequence>
<dbReference type="PROSITE" id="PS01124">
    <property type="entry name" value="HTH_ARAC_FAMILY_2"/>
    <property type="match status" value="1"/>
</dbReference>
<evidence type="ECO:0000313" key="5">
    <source>
        <dbReference type="EMBL" id="WXB01384.1"/>
    </source>
</evidence>
<dbReference type="Pfam" id="PF12833">
    <property type="entry name" value="HTH_18"/>
    <property type="match status" value="1"/>
</dbReference>
<evidence type="ECO:0000313" key="6">
    <source>
        <dbReference type="Proteomes" id="UP001374803"/>
    </source>
</evidence>
<dbReference type="Gene3D" id="1.10.10.60">
    <property type="entry name" value="Homeodomain-like"/>
    <property type="match status" value="2"/>
</dbReference>
<dbReference type="PROSITE" id="PS00041">
    <property type="entry name" value="HTH_ARAC_FAMILY_1"/>
    <property type="match status" value="1"/>
</dbReference>
<dbReference type="Proteomes" id="UP001374803">
    <property type="component" value="Chromosome"/>
</dbReference>
<dbReference type="SMART" id="SM00342">
    <property type="entry name" value="HTH_ARAC"/>
    <property type="match status" value="1"/>
</dbReference>
<dbReference type="RefSeq" id="WP_394830996.1">
    <property type="nucleotide sequence ID" value="NZ_CP089929.1"/>
</dbReference>
<evidence type="ECO:0000259" key="4">
    <source>
        <dbReference type="PROSITE" id="PS01124"/>
    </source>
</evidence>
<keyword evidence="6" id="KW-1185">Reference proteome</keyword>
<dbReference type="SUPFAM" id="SSF46689">
    <property type="entry name" value="Homeodomain-like"/>
    <property type="match status" value="2"/>
</dbReference>